<sequence length="138" mass="14475">ITGPAHLAGRRIAVSEGTVRAGLTHDRVPGAEVRIHRNAILGLTDLTRGRADAALVSWFQGVHLATRHGLPVTAVGPPLRVCALSMSFGRRSPAFLRAVDGAVGGMIGDGTLTVISRRWLGGLDMAAELRRTPVGRTG</sequence>
<dbReference type="Proteomes" id="UP001597024">
    <property type="component" value="Unassembled WGS sequence"/>
</dbReference>
<accession>A0ABW3E5U3</accession>
<comment type="caution">
    <text evidence="1">The sequence shown here is derived from an EMBL/GenBank/DDBJ whole genome shotgun (WGS) entry which is preliminary data.</text>
</comment>
<gene>
    <name evidence="1" type="ORF">ACFQ08_39945</name>
</gene>
<evidence type="ECO:0000313" key="1">
    <source>
        <dbReference type="EMBL" id="MFD0890757.1"/>
    </source>
</evidence>
<evidence type="ECO:0008006" key="3">
    <source>
        <dbReference type="Google" id="ProtNLM"/>
    </source>
</evidence>
<organism evidence="1 2">
    <name type="scientific">Streptosporangium algeriense</name>
    <dbReference type="NCBI Taxonomy" id="1682748"/>
    <lineage>
        <taxon>Bacteria</taxon>
        <taxon>Bacillati</taxon>
        <taxon>Actinomycetota</taxon>
        <taxon>Actinomycetes</taxon>
        <taxon>Streptosporangiales</taxon>
        <taxon>Streptosporangiaceae</taxon>
        <taxon>Streptosporangium</taxon>
    </lineage>
</organism>
<dbReference type="SUPFAM" id="SSF53850">
    <property type="entry name" value="Periplasmic binding protein-like II"/>
    <property type="match status" value="1"/>
</dbReference>
<proteinExistence type="predicted"/>
<reference evidence="2" key="1">
    <citation type="journal article" date="2019" name="Int. J. Syst. Evol. Microbiol.">
        <title>The Global Catalogue of Microorganisms (GCM) 10K type strain sequencing project: providing services to taxonomists for standard genome sequencing and annotation.</title>
        <authorList>
            <consortium name="The Broad Institute Genomics Platform"/>
            <consortium name="The Broad Institute Genome Sequencing Center for Infectious Disease"/>
            <person name="Wu L."/>
            <person name="Ma J."/>
        </authorList>
    </citation>
    <scope>NUCLEOTIDE SEQUENCE [LARGE SCALE GENOMIC DNA]</scope>
    <source>
        <strain evidence="2">CCUG 62974</strain>
    </source>
</reference>
<dbReference type="EMBL" id="JBHTHX010002658">
    <property type="protein sequence ID" value="MFD0890757.1"/>
    <property type="molecule type" value="Genomic_DNA"/>
</dbReference>
<keyword evidence="2" id="KW-1185">Reference proteome</keyword>
<evidence type="ECO:0000313" key="2">
    <source>
        <dbReference type="Proteomes" id="UP001597024"/>
    </source>
</evidence>
<name>A0ABW3E5U3_9ACTN</name>
<feature type="non-terminal residue" evidence="1">
    <location>
        <position position="1"/>
    </location>
</feature>
<protein>
    <recommendedName>
        <fullName evidence="3">ABC transporter substrate-binding protein</fullName>
    </recommendedName>
</protein>
<dbReference type="Gene3D" id="3.40.190.10">
    <property type="entry name" value="Periplasmic binding protein-like II"/>
    <property type="match status" value="1"/>
</dbReference>